<dbReference type="EMBL" id="JBHUJC010000018">
    <property type="protein sequence ID" value="MFD2275953.1"/>
    <property type="molecule type" value="Genomic_DNA"/>
</dbReference>
<keyword evidence="1" id="KW-0472">Membrane</keyword>
<dbReference type="RefSeq" id="WP_377095472.1">
    <property type="nucleotide sequence ID" value="NZ_JBHSJM010000001.1"/>
</dbReference>
<feature type="transmembrane region" description="Helical" evidence="1">
    <location>
        <begin position="35"/>
        <end position="53"/>
    </location>
</feature>
<feature type="transmembrane region" description="Helical" evidence="1">
    <location>
        <begin position="59"/>
        <end position="82"/>
    </location>
</feature>
<keyword evidence="1" id="KW-0812">Transmembrane</keyword>
<dbReference type="Proteomes" id="UP001597297">
    <property type="component" value="Unassembled WGS sequence"/>
</dbReference>
<accession>A0ABW5E1X1</accession>
<sequence>MFSREQVMEIIEQQAGLLSELEDQRQVALNKQQKGYALIVVAAVVWLGTVAFIGSTSEMGFLVAFIVVVGFTITFFILHAVFIGKHKKEYLLAYKGKVLTAVTKAIQPGMRYRPHEGISEDLFKSSGLISSRIDRYHAEDLFLGEVGETELYFSEVKAERKDTSRDSEGRTQTKWKTLFDGVFFMADFHKEFSTWATVTPDFAERTFGWFGKKLQKLGGNVIHLENLEFEKAFVVRGGDQVGVRYVLTPDMQERLLKLREVLGDTVMFAFKDSKVVMLFATYGNWFEPDFKKPSYEVRQIEEFIMEMQICCEVVETMNLNTRIWTK</sequence>
<proteinExistence type="predicted"/>
<dbReference type="Pfam" id="PF11335">
    <property type="entry name" value="DUF3137"/>
    <property type="match status" value="1"/>
</dbReference>
<reference evidence="3" key="1">
    <citation type="journal article" date="2019" name="Int. J. Syst. Evol. Microbiol.">
        <title>The Global Catalogue of Microorganisms (GCM) 10K type strain sequencing project: providing services to taxonomists for standard genome sequencing and annotation.</title>
        <authorList>
            <consortium name="The Broad Institute Genomics Platform"/>
            <consortium name="The Broad Institute Genome Sequencing Center for Infectious Disease"/>
            <person name="Wu L."/>
            <person name="Ma J."/>
        </authorList>
    </citation>
    <scope>NUCLEOTIDE SEQUENCE [LARGE SCALE GENOMIC DNA]</scope>
    <source>
        <strain evidence="3">JCM 16545</strain>
    </source>
</reference>
<dbReference type="InterPro" id="IPR021484">
    <property type="entry name" value="DUF3137"/>
</dbReference>
<keyword evidence="3" id="KW-1185">Reference proteome</keyword>
<evidence type="ECO:0000256" key="1">
    <source>
        <dbReference type="SAM" id="Phobius"/>
    </source>
</evidence>
<organism evidence="2 3">
    <name type="scientific">Rubritalea spongiae</name>
    <dbReference type="NCBI Taxonomy" id="430797"/>
    <lineage>
        <taxon>Bacteria</taxon>
        <taxon>Pseudomonadati</taxon>
        <taxon>Verrucomicrobiota</taxon>
        <taxon>Verrucomicrobiia</taxon>
        <taxon>Verrucomicrobiales</taxon>
        <taxon>Rubritaleaceae</taxon>
        <taxon>Rubritalea</taxon>
    </lineage>
</organism>
<protein>
    <submittedName>
        <fullName evidence="2">DUF3137 domain-containing protein</fullName>
    </submittedName>
</protein>
<evidence type="ECO:0000313" key="2">
    <source>
        <dbReference type="EMBL" id="MFD2275953.1"/>
    </source>
</evidence>
<name>A0ABW5E1X1_9BACT</name>
<comment type="caution">
    <text evidence="2">The sequence shown here is derived from an EMBL/GenBank/DDBJ whole genome shotgun (WGS) entry which is preliminary data.</text>
</comment>
<keyword evidence="1" id="KW-1133">Transmembrane helix</keyword>
<evidence type="ECO:0000313" key="3">
    <source>
        <dbReference type="Proteomes" id="UP001597297"/>
    </source>
</evidence>
<gene>
    <name evidence="2" type="ORF">ACFSQZ_05690</name>
</gene>